<protein>
    <submittedName>
        <fullName evidence="2">Unnamed protein product</fullName>
    </submittedName>
</protein>
<gene>
    <name evidence="2" type="ORF">Plil01_001758400</name>
</gene>
<keyword evidence="3" id="KW-1185">Reference proteome</keyword>
<dbReference type="AlphaFoldDB" id="A0A9W6YI59"/>
<reference evidence="2" key="1">
    <citation type="submission" date="2023-04" db="EMBL/GenBank/DDBJ databases">
        <title>Phytophthora lilii NBRC 32176.</title>
        <authorList>
            <person name="Ichikawa N."/>
            <person name="Sato H."/>
            <person name="Tonouchi N."/>
        </authorList>
    </citation>
    <scope>NUCLEOTIDE SEQUENCE</scope>
    <source>
        <strain evidence="2">NBRC 32176</strain>
    </source>
</reference>
<evidence type="ECO:0000259" key="1">
    <source>
        <dbReference type="Pfam" id="PF03184"/>
    </source>
</evidence>
<feature type="domain" description="DDE-1" evidence="1">
    <location>
        <begin position="269"/>
        <end position="402"/>
    </location>
</feature>
<name>A0A9W6YI59_9STRA</name>
<organism evidence="2 3">
    <name type="scientific">Phytophthora lilii</name>
    <dbReference type="NCBI Taxonomy" id="2077276"/>
    <lineage>
        <taxon>Eukaryota</taxon>
        <taxon>Sar</taxon>
        <taxon>Stramenopiles</taxon>
        <taxon>Oomycota</taxon>
        <taxon>Peronosporomycetes</taxon>
        <taxon>Peronosporales</taxon>
        <taxon>Peronosporaceae</taxon>
        <taxon>Phytophthora</taxon>
    </lineage>
</organism>
<dbReference type="EMBL" id="BSXW01012432">
    <property type="protein sequence ID" value="GMF64822.1"/>
    <property type="molecule type" value="Genomic_DNA"/>
</dbReference>
<dbReference type="OrthoDB" id="90297at2759"/>
<evidence type="ECO:0000313" key="3">
    <source>
        <dbReference type="Proteomes" id="UP001165083"/>
    </source>
</evidence>
<dbReference type="PANTHER" id="PTHR19303:SF73">
    <property type="entry name" value="PROTEIN PDC2"/>
    <property type="match status" value="1"/>
</dbReference>
<sequence length="494" mass="56816">MADEERRSLQQVVPISDRVRCTDWMELDKAMHGSKGLYGRTVDFFPALFRSADRRVNLNKARDWWKKQESTAAQLADPRQHKYSTGRQRVRHQFVVKALGGRGRQLGAHWEWLYPLMLVEFQRLRRAGVKLSNQLVADMGVVFIEDSEHHVFNVRFTVNGKLFTSLLTPRRIQDFLERHNIVYRRHKGKKQVSEEKQMQIDNAVARHLGTLKRQFEDGILDPEHQYNMDESHFVIDLDDGKTLDFVGAQSVKYRSREGITMCVLLKGGSDARILCPMLIFKNKKSSYPILNLPDRVDGVCYRSSPSAFINGRLMCQWLQEARCWGHAGPFTRARTLWMDNASGHCGSDVEDTARELRTDVRLFPANATDKAQPADRFPIQRIKEHWRRLSEKRNTEAIRKGDWKTGSSSSGKLANPGKQFFLELAAQCVKLVNEEKDRNGVNWAKKSMVQCGLDVPSDGIWKVEQLSRELRTIVEVYTDAFEEGYNEGATSVTI</sequence>
<dbReference type="PANTHER" id="PTHR19303">
    <property type="entry name" value="TRANSPOSON"/>
    <property type="match status" value="1"/>
</dbReference>
<dbReference type="InterPro" id="IPR050863">
    <property type="entry name" value="CenT-Element_Derived"/>
</dbReference>
<dbReference type="GO" id="GO:0003677">
    <property type="term" value="F:DNA binding"/>
    <property type="evidence" value="ECO:0007669"/>
    <property type="project" value="TreeGrafter"/>
</dbReference>
<dbReference type="GO" id="GO:0005634">
    <property type="term" value="C:nucleus"/>
    <property type="evidence" value="ECO:0007669"/>
    <property type="project" value="TreeGrafter"/>
</dbReference>
<dbReference type="InterPro" id="IPR004875">
    <property type="entry name" value="DDE_SF_endonuclease_dom"/>
</dbReference>
<accession>A0A9W6YI59</accession>
<dbReference type="Pfam" id="PF03184">
    <property type="entry name" value="DDE_1"/>
    <property type="match status" value="1"/>
</dbReference>
<proteinExistence type="predicted"/>
<evidence type="ECO:0000313" key="2">
    <source>
        <dbReference type="EMBL" id="GMF64822.1"/>
    </source>
</evidence>
<comment type="caution">
    <text evidence="2">The sequence shown here is derived from an EMBL/GenBank/DDBJ whole genome shotgun (WGS) entry which is preliminary data.</text>
</comment>
<dbReference type="Proteomes" id="UP001165083">
    <property type="component" value="Unassembled WGS sequence"/>
</dbReference>